<evidence type="ECO:0000259" key="1">
    <source>
        <dbReference type="Pfam" id="PF04389"/>
    </source>
</evidence>
<dbReference type="Gene3D" id="3.40.630.10">
    <property type="entry name" value="Zn peptidases"/>
    <property type="match status" value="1"/>
</dbReference>
<dbReference type="InterPro" id="IPR007484">
    <property type="entry name" value="Peptidase_M28"/>
</dbReference>
<gene>
    <name evidence="2" type="ORF">C1752_06367</name>
</gene>
<accession>A0A2W1JMS3</accession>
<name>A0A2W1JMS3_9CYAN</name>
<sequence length="276" mass="29950">MGHMEALNHERFTEDDRRRTRDYASEVLQAEGWVISEQTFDTGVNLVAQRPDADPSAEKILVAAHYDSVRGSPGADDNASGVAAALEVASILGNRPTNRTLQIVLFDQEEAQLVGSSAYVEEARNLENVAGVVVLEMLGYACYTEGCQQQPAGLSIATPSKVGDFLAVVGDTEHRPLLEAFERTDANLPTTLTLPVPAKGLLSPMLLLSDHTPFWFKNVGAVMVTDTAFLRNPHYHRSSDTPDTFDRDFFQGVTQIVANATSGLLAGQTPLLTPRP</sequence>
<dbReference type="EMBL" id="PQWO01000017">
    <property type="protein sequence ID" value="PZD71444.1"/>
    <property type="molecule type" value="Genomic_DNA"/>
</dbReference>
<keyword evidence="3" id="KW-1185">Reference proteome</keyword>
<dbReference type="PANTHER" id="PTHR12147">
    <property type="entry name" value="METALLOPEPTIDASE M28 FAMILY MEMBER"/>
    <property type="match status" value="1"/>
</dbReference>
<comment type="caution">
    <text evidence="2">The sequence shown here is derived from an EMBL/GenBank/DDBJ whole genome shotgun (WGS) entry which is preliminary data.</text>
</comment>
<dbReference type="EC" id="3.4.11.24" evidence="2"/>
<reference evidence="2 3" key="1">
    <citation type="journal article" date="2018" name="Sci. Rep.">
        <title>A novel species of the marine cyanobacterium Acaryochloris with a unique pigment content and lifestyle.</title>
        <authorList>
            <person name="Partensky F."/>
            <person name="Six C."/>
            <person name="Ratin M."/>
            <person name="Garczarek L."/>
            <person name="Vaulot D."/>
            <person name="Probert I."/>
            <person name="Calteau A."/>
            <person name="Gourvil P."/>
            <person name="Marie D."/>
            <person name="Grebert T."/>
            <person name="Bouchier C."/>
            <person name="Le Panse S."/>
            <person name="Gachenot M."/>
            <person name="Rodriguez F."/>
            <person name="Garrido J.L."/>
        </authorList>
    </citation>
    <scope>NUCLEOTIDE SEQUENCE [LARGE SCALE GENOMIC DNA]</scope>
    <source>
        <strain evidence="2 3">RCC1774</strain>
    </source>
</reference>
<keyword evidence="2" id="KW-0378">Hydrolase</keyword>
<keyword evidence="2" id="KW-0645">Protease</keyword>
<dbReference type="SUPFAM" id="SSF53187">
    <property type="entry name" value="Zn-dependent exopeptidases"/>
    <property type="match status" value="1"/>
</dbReference>
<dbReference type="Pfam" id="PF04389">
    <property type="entry name" value="Peptidase_M28"/>
    <property type="match status" value="1"/>
</dbReference>
<dbReference type="InterPro" id="IPR045175">
    <property type="entry name" value="M28_fam"/>
</dbReference>
<feature type="domain" description="Peptidase M28" evidence="1">
    <location>
        <begin position="45"/>
        <end position="260"/>
    </location>
</feature>
<organism evidence="2 3">
    <name type="scientific">Acaryochloris thomasi RCC1774</name>
    <dbReference type="NCBI Taxonomy" id="1764569"/>
    <lineage>
        <taxon>Bacteria</taxon>
        <taxon>Bacillati</taxon>
        <taxon>Cyanobacteriota</taxon>
        <taxon>Cyanophyceae</taxon>
        <taxon>Acaryochloridales</taxon>
        <taxon>Acaryochloridaceae</taxon>
        <taxon>Acaryochloris</taxon>
        <taxon>Acaryochloris thomasi</taxon>
    </lineage>
</organism>
<dbReference type="GO" id="GO:0008235">
    <property type="term" value="F:metalloexopeptidase activity"/>
    <property type="evidence" value="ECO:0007669"/>
    <property type="project" value="InterPro"/>
</dbReference>
<dbReference type="GO" id="GO:0006508">
    <property type="term" value="P:proteolysis"/>
    <property type="evidence" value="ECO:0007669"/>
    <property type="project" value="InterPro"/>
</dbReference>
<keyword evidence="2" id="KW-0031">Aminopeptidase</keyword>
<evidence type="ECO:0000313" key="3">
    <source>
        <dbReference type="Proteomes" id="UP000248857"/>
    </source>
</evidence>
<dbReference type="PANTHER" id="PTHR12147:SF26">
    <property type="entry name" value="PEPTIDASE M28 DOMAIN-CONTAINING PROTEIN"/>
    <property type="match status" value="1"/>
</dbReference>
<evidence type="ECO:0000313" key="2">
    <source>
        <dbReference type="EMBL" id="PZD71444.1"/>
    </source>
</evidence>
<proteinExistence type="predicted"/>
<dbReference type="AlphaFoldDB" id="A0A2W1JMS3"/>
<dbReference type="GO" id="GO:0004177">
    <property type="term" value="F:aminopeptidase activity"/>
    <property type="evidence" value="ECO:0007669"/>
    <property type="project" value="UniProtKB-KW"/>
</dbReference>
<dbReference type="Proteomes" id="UP000248857">
    <property type="component" value="Unassembled WGS sequence"/>
</dbReference>
<protein>
    <submittedName>
        <fullName evidence="2">Aminopeptidase S</fullName>
        <ecNumber evidence="2">3.4.11.24</ecNumber>
    </submittedName>
</protein>